<feature type="transmembrane region" description="Helical" evidence="1">
    <location>
        <begin position="21"/>
        <end position="41"/>
    </location>
</feature>
<gene>
    <name evidence="2" type="ORF">BST96_00010</name>
    <name evidence="3" type="ORF">BST96_20250</name>
</gene>
<protein>
    <submittedName>
        <fullName evidence="2">Uncharacterized protein</fullName>
    </submittedName>
</protein>
<dbReference type="EMBL" id="CP019343">
    <property type="protein sequence ID" value="ARN76229.1"/>
    <property type="molecule type" value="Genomic_DNA"/>
</dbReference>
<organism evidence="2 4">
    <name type="scientific">Oceanicoccus sagamiensis</name>
    <dbReference type="NCBI Taxonomy" id="716816"/>
    <lineage>
        <taxon>Bacteria</taxon>
        <taxon>Pseudomonadati</taxon>
        <taxon>Pseudomonadota</taxon>
        <taxon>Gammaproteobacteria</taxon>
        <taxon>Cellvibrionales</taxon>
        <taxon>Spongiibacteraceae</taxon>
        <taxon>Oceanicoccus</taxon>
    </lineage>
</organism>
<reference evidence="2 4" key="1">
    <citation type="submission" date="2016-11" db="EMBL/GenBank/DDBJ databases">
        <title>Trade-off between light-utilization and light-protection in marine flavobacteria.</title>
        <authorList>
            <person name="Kumagai Y."/>
        </authorList>
    </citation>
    <scope>NUCLEOTIDE SEQUENCE [LARGE SCALE GENOMIC DNA]</scope>
    <source>
        <strain evidence="2 4">NBRC 107125</strain>
    </source>
</reference>
<keyword evidence="1" id="KW-0472">Membrane</keyword>
<evidence type="ECO:0000313" key="4">
    <source>
        <dbReference type="Proteomes" id="UP000193450"/>
    </source>
</evidence>
<feature type="transmembrane region" description="Helical" evidence="1">
    <location>
        <begin position="47"/>
        <end position="64"/>
    </location>
</feature>
<dbReference type="STRING" id="716816.BST96_00010"/>
<feature type="transmembrane region" description="Helical" evidence="1">
    <location>
        <begin position="154"/>
        <end position="174"/>
    </location>
</feature>
<proteinExistence type="predicted"/>
<accession>A0A1X9N9K7</accession>
<dbReference type="KEGG" id="osg:BST96_00010"/>
<name>A0A1X9N9K7_9GAMM</name>
<evidence type="ECO:0000256" key="1">
    <source>
        <dbReference type="SAM" id="Phobius"/>
    </source>
</evidence>
<dbReference type="RefSeq" id="WP_085756722.1">
    <property type="nucleotide sequence ID" value="NZ_CP019343.1"/>
</dbReference>
<keyword evidence="1" id="KW-0812">Transmembrane</keyword>
<evidence type="ECO:0000313" key="2">
    <source>
        <dbReference type="EMBL" id="ARN72635.1"/>
    </source>
</evidence>
<dbReference type="EMBL" id="CP019343">
    <property type="protein sequence ID" value="ARN72635.1"/>
    <property type="molecule type" value="Genomic_DNA"/>
</dbReference>
<dbReference type="KEGG" id="osg:BST96_20250"/>
<keyword evidence="1" id="KW-1133">Transmembrane helix</keyword>
<sequence length="204" mass="22887">MHRDIIYQSIRDEIIDQKRCQFQLFSIALAVTSAVLAYAAATKVHSLVYITPMLLIELALIVIFDKAVTIQRKVGYLKKIEQNPDISLWRWETDLDNYRGHLAVNYQANLSGESRKHSYVTSVGVMMMVLALFCAGLFYFGPDGAALPLVDNRAAGWIDIFVLSVLLSTAYFFCSKRKSLVTGVNCSAAISAKWDMILQLRPGE</sequence>
<feature type="transmembrane region" description="Helical" evidence="1">
    <location>
        <begin position="119"/>
        <end position="142"/>
    </location>
</feature>
<keyword evidence="4" id="KW-1185">Reference proteome</keyword>
<dbReference type="AlphaFoldDB" id="A0A1X9N9K7"/>
<dbReference type="Proteomes" id="UP000193450">
    <property type="component" value="Chromosome"/>
</dbReference>
<evidence type="ECO:0000313" key="3">
    <source>
        <dbReference type="EMBL" id="ARN76229.1"/>
    </source>
</evidence>